<dbReference type="Proteomes" id="UP000324222">
    <property type="component" value="Unassembled WGS sequence"/>
</dbReference>
<sequence>MTAKKCGGRARLSQSDSAAPLSPSQTHISGPIKVAGMGLQEISPGHDTSPEPRVSSYHGQLVVVVVMVKRGPLRQSRGAGARSSHGVFLPFLTAASSVHDPLRFVAPSFPSSVSLLLPALSAIHCHHNKRYLRHSLLSLILQPEESGNRGGGA</sequence>
<keyword evidence="3" id="KW-1185">Reference proteome</keyword>
<proteinExistence type="predicted"/>
<feature type="region of interest" description="Disordered" evidence="1">
    <location>
        <begin position="1"/>
        <end position="27"/>
    </location>
</feature>
<reference evidence="2 3" key="1">
    <citation type="submission" date="2019-05" db="EMBL/GenBank/DDBJ databases">
        <title>Another draft genome of Portunus trituberculatus and its Hox gene families provides insights of decapod evolution.</title>
        <authorList>
            <person name="Jeong J.-H."/>
            <person name="Song I."/>
            <person name="Kim S."/>
            <person name="Choi T."/>
            <person name="Kim D."/>
            <person name="Ryu S."/>
            <person name="Kim W."/>
        </authorList>
    </citation>
    <scope>NUCLEOTIDE SEQUENCE [LARGE SCALE GENOMIC DNA]</scope>
    <source>
        <tissue evidence="2">Muscle</tissue>
    </source>
</reference>
<gene>
    <name evidence="2" type="ORF">E2C01_082075</name>
</gene>
<accession>A0A5B7J2T7</accession>
<name>A0A5B7J2T7_PORTR</name>
<dbReference type="EMBL" id="VSRR010073830">
    <property type="protein sequence ID" value="MPC87218.1"/>
    <property type="molecule type" value="Genomic_DNA"/>
</dbReference>
<evidence type="ECO:0000313" key="3">
    <source>
        <dbReference type="Proteomes" id="UP000324222"/>
    </source>
</evidence>
<organism evidence="2 3">
    <name type="scientific">Portunus trituberculatus</name>
    <name type="common">Swimming crab</name>
    <name type="synonym">Neptunus trituberculatus</name>
    <dbReference type="NCBI Taxonomy" id="210409"/>
    <lineage>
        <taxon>Eukaryota</taxon>
        <taxon>Metazoa</taxon>
        <taxon>Ecdysozoa</taxon>
        <taxon>Arthropoda</taxon>
        <taxon>Crustacea</taxon>
        <taxon>Multicrustacea</taxon>
        <taxon>Malacostraca</taxon>
        <taxon>Eumalacostraca</taxon>
        <taxon>Eucarida</taxon>
        <taxon>Decapoda</taxon>
        <taxon>Pleocyemata</taxon>
        <taxon>Brachyura</taxon>
        <taxon>Eubrachyura</taxon>
        <taxon>Portunoidea</taxon>
        <taxon>Portunidae</taxon>
        <taxon>Portuninae</taxon>
        <taxon>Portunus</taxon>
    </lineage>
</organism>
<evidence type="ECO:0000313" key="2">
    <source>
        <dbReference type="EMBL" id="MPC87218.1"/>
    </source>
</evidence>
<comment type="caution">
    <text evidence="2">The sequence shown here is derived from an EMBL/GenBank/DDBJ whole genome shotgun (WGS) entry which is preliminary data.</text>
</comment>
<evidence type="ECO:0000256" key="1">
    <source>
        <dbReference type="SAM" id="MobiDB-lite"/>
    </source>
</evidence>
<feature type="compositionally biased region" description="Polar residues" evidence="1">
    <location>
        <begin position="12"/>
        <end position="27"/>
    </location>
</feature>
<protein>
    <submittedName>
        <fullName evidence="2">Uncharacterized protein</fullName>
    </submittedName>
</protein>
<dbReference type="AlphaFoldDB" id="A0A5B7J2T7"/>